<dbReference type="PRINTS" id="PR00843">
    <property type="entry name" value="GLHYDRLASE30"/>
</dbReference>
<evidence type="ECO:0000256" key="2">
    <source>
        <dbReference type="ARBA" id="ARBA00004760"/>
    </source>
</evidence>
<comment type="catalytic activity">
    <reaction evidence="10">
        <text>a beta-D-glucosylceramide + H2O = an N-acyl-sphingoid base + D-glucose</text>
        <dbReference type="Rhea" id="RHEA:81447"/>
        <dbReference type="ChEBI" id="CHEBI:4167"/>
        <dbReference type="ChEBI" id="CHEBI:15377"/>
        <dbReference type="ChEBI" id="CHEBI:83264"/>
        <dbReference type="ChEBI" id="CHEBI:83273"/>
    </reaction>
    <physiologicalReaction direction="left-to-right" evidence="10">
        <dbReference type="Rhea" id="RHEA:81448"/>
    </physiologicalReaction>
</comment>
<evidence type="ECO:0000256" key="6">
    <source>
        <dbReference type="ARBA" id="ARBA00022729"/>
    </source>
</evidence>
<reference evidence="17" key="1">
    <citation type="submission" date="2011-08" db="EMBL/GenBank/DDBJ databases">
        <authorList>
            <person name="Rombauts S."/>
        </authorList>
    </citation>
    <scope>NUCLEOTIDE SEQUENCE</scope>
    <source>
        <strain evidence="17">London</strain>
    </source>
</reference>
<dbReference type="AlphaFoldDB" id="T1KEH6"/>
<evidence type="ECO:0000259" key="14">
    <source>
        <dbReference type="Pfam" id="PF02055"/>
    </source>
</evidence>
<dbReference type="GO" id="GO:0016758">
    <property type="term" value="F:hexosyltransferase activity"/>
    <property type="evidence" value="ECO:0007669"/>
    <property type="project" value="UniProtKB-ARBA"/>
</dbReference>
<dbReference type="EMBL" id="CAEY01002035">
    <property type="status" value="NOT_ANNOTATED_CDS"/>
    <property type="molecule type" value="Genomic_DNA"/>
</dbReference>
<keyword evidence="17" id="KW-1185">Reference proteome</keyword>
<dbReference type="InterPro" id="IPR033452">
    <property type="entry name" value="GH30_C"/>
</dbReference>
<dbReference type="OrthoDB" id="2160638at2759"/>
<evidence type="ECO:0000313" key="16">
    <source>
        <dbReference type="EnsemblMetazoa" id="tetur09g06680.1"/>
    </source>
</evidence>
<dbReference type="PANTHER" id="PTHR11069:SF23">
    <property type="entry name" value="LYSOSOMAL ACID GLUCOSYLCERAMIDASE"/>
    <property type="match status" value="1"/>
</dbReference>
<dbReference type="GO" id="GO:0008202">
    <property type="term" value="P:steroid metabolic process"/>
    <property type="evidence" value="ECO:0007669"/>
    <property type="project" value="UniProtKB-ARBA"/>
</dbReference>
<gene>
    <name evidence="16" type="primary">107363147</name>
</gene>
<protein>
    <recommendedName>
        <fullName evidence="5 12">Glucosylceramidase</fullName>
        <ecNumber evidence="5 12">3.2.1.45</ecNumber>
    </recommendedName>
</protein>
<name>T1KEH6_TETUR</name>
<dbReference type="Proteomes" id="UP000015104">
    <property type="component" value="Unassembled WGS sequence"/>
</dbReference>
<dbReference type="eggNOG" id="KOG2566">
    <property type="taxonomic scope" value="Eukaryota"/>
</dbReference>
<evidence type="ECO:0000256" key="9">
    <source>
        <dbReference type="ARBA" id="ARBA00023098"/>
    </source>
</evidence>
<dbReference type="InterPro" id="IPR033453">
    <property type="entry name" value="Glyco_hydro_30_TIM-barrel"/>
</dbReference>
<evidence type="ECO:0000256" key="11">
    <source>
        <dbReference type="ARBA" id="ARBA00051345"/>
    </source>
</evidence>
<dbReference type="InterPro" id="IPR017853">
    <property type="entry name" value="GH"/>
</dbReference>
<comment type="catalytic activity">
    <reaction evidence="1">
        <text>a beta-D-glucosyl-(1&lt;-&gt;1')-N-acylsphing-4-enine + H2O = an N-acylsphing-4-enine + D-glucose</text>
        <dbReference type="Rhea" id="RHEA:13269"/>
        <dbReference type="ChEBI" id="CHEBI:4167"/>
        <dbReference type="ChEBI" id="CHEBI:15377"/>
        <dbReference type="ChEBI" id="CHEBI:22801"/>
        <dbReference type="ChEBI" id="CHEBI:52639"/>
        <dbReference type="EC" id="3.2.1.45"/>
    </reaction>
    <physiologicalReaction direction="left-to-right" evidence="1">
        <dbReference type="Rhea" id="RHEA:13270"/>
    </physiologicalReaction>
</comment>
<keyword evidence="12" id="KW-0326">Glycosidase</keyword>
<organism evidence="16 17">
    <name type="scientific">Tetranychus urticae</name>
    <name type="common">Two-spotted spider mite</name>
    <dbReference type="NCBI Taxonomy" id="32264"/>
    <lineage>
        <taxon>Eukaryota</taxon>
        <taxon>Metazoa</taxon>
        <taxon>Ecdysozoa</taxon>
        <taxon>Arthropoda</taxon>
        <taxon>Chelicerata</taxon>
        <taxon>Arachnida</taxon>
        <taxon>Acari</taxon>
        <taxon>Acariformes</taxon>
        <taxon>Trombidiformes</taxon>
        <taxon>Prostigmata</taxon>
        <taxon>Eleutherengona</taxon>
        <taxon>Raphignathae</taxon>
        <taxon>Tetranychoidea</taxon>
        <taxon>Tetranychidae</taxon>
        <taxon>Tetranychus</taxon>
    </lineage>
</organism>
<dbReference type="GO" id="GO:0006066">
    <property type="term" value="P:alcohol metabolic process"/>
    <property type="evidence" value="ECO:0007669"/>
    <property type="project" value="UniProtKB-ARBA"/>
</dbReference>
<feature type="domain" description="Glycosyl hydrolase family 30 beta sandwich" evidence="15">
    <location>
        <begin position="456"/>
        <end position="519"/>
    </location>
</feature>
<dbReference type="GO" id="GO:0005764">
    <property type="term" value="C:lysosome"/>
    <property type="evidence" value="ECO:0007669"/>
    <property type="project" value="UniProtKB-ARBA"/>
</dbReference>
<dbReference type="GO" id="GO:0032006">
    <property type="term" value="P:regulation of TOR signaling"/>
    <property type="evidence" value="ECO:0007669"/>
    <property type="project" value="UniProtKB-ARBA"/>
</dbReference>
<dbReference type="GO" id="GO:0042391">
    <property type="term" value="P:regulation of membrane potential"/>
    <property type="evidence" value="ECO:0007669"/>
    <property type="project" value="UniProtKB-ARBA"/>
</dbReference>
<evidence type="ECO:0000256" key="7">
    <source>
        <dbReference type="ARBA" id="ARBA00022801"/>
    </source>
</evidence>
<dbReference type="GO" id="GO:0016241">
    <property type="term" value="P:regulation of macroautophagy"/>
    <property type="evidence" value="ECO:0007669"/>
    <property type="project" value="UniProtKB-ARBA"/>
</dbReference>
<dbReference type="OMA" id="DWNGTED"/>
<dbReference type="EnsemblMetazoa" id="tetur09g06680.1">
    <property type="protein sequence ID" value="tetur09g06680.1"/>
    <property type="gene ID" value="tetur09g06680"/>
</dbReference>
<comment type="pathway">
    <text evidence="3">Sphingolipid metabolism.</text>
</comment>
<dbReference type="FunFam" id="3.20.20.80:FF:000030">
    <property type="entry name" value="Lysosomal acid glucosylceramidase"/>
    <property type="match status" value="1"/>
</dbReference>
<evidence type="ECO:0000256" key="10">
    <source>
        <dbReference type="ARBA" id="ARBA00050474"/>
    </source>
</evidence>
<dbReference type="SUPFAM" id="SSF51011">
    <property type="entry name" value="Glycosyl hydrolase domain"/>
    <property type="match status" value="1"/>
</dbReference>
<feature type="chain" id="PRO_5004591427" description="Glucosylceramidase" evidence="13">
    <location>
        <begin position="23"/>
        <end position="533"/>
    </location>
</feature>
<evidence type="ECO:0000256" key="3">
    <source>
        <dbReference type="ARBA" id="ARBA00004991"/>
    </source>
</evidence>
<dbReference type="GO" id="GO:0030163">
    <property type="term" value="P:protein catabolic process"/>
    <property type="evidence" value="ECO:0007669"/>
    <property type="project" value="UniProtKB-ARBA"/>
</dbReference>
<evidence type="ECO:0000256" key="5">
    <source>
        <dbReference type="ARBA" id="ARBA00012658"/>
    </source>
</evidence>
<keyword evidence="8 12" id="KW-0746">Sphingolipid metabolism</keyword>
<dbReference type="Pfam" id="PF17189">
    <property type="entry name" value="Glyco_hydro_30C"/>
    <property type="match status" value="1"/>
</dbReference>
<evidence type="ECO:0000256" key="4">
    <source>
        <dbReference type="ARBA" id="ARBA00005382"/>
    </source>
</evidence>
<dbReference type="HOGENOM" id="CLU_014379_1_2_1"/>
<feature type="domain" description="Glycosyl hydrolase family 30 TIM-barrel" evidence="14">
    <location>
        <begin position="103"/>
        <end position="453"/>
    </location>
</feature>
<dbReference type="KEGG" id="tut:107363147"/>
<dbReference type="InterPro" id="IPR001139">
    <property type="entry name" value="Glyco_hydro_30"/>
</dbReference>
<sequence>MPFNMFTTLVLLTGLLISAVRLEDCFQQHFPDNGIVCVCNVTHCDALAIDKIANPGTVVSFESDITGKRMRKTISSLETLTININHSSTFIMHIDKADRRQKINGFGGSFTDAAGFNIFSLPENMSRRLLQDYYGSDGIEYSIGRVPIGCTDFSRKNYSYDEVDGDFDLKHFALAPEDHLYKIPMIRMATNFTNRQLKLLASLWAPPIWLKTNNRHNGMGIIRGDPGGPYYRTLAKYHIKFLDEYKKLGIPFWAITSINEPAGGLKPHWHNPSVGASPEMIRDWIKHDLGPLLESSGYGKDKLHLIIHDEIMSLLIHYAKNILKDPEANKFVSGVGIHWYEYGFEPYTPMNLVHESYPDKFLISTEACEGWGGNFQGVRIGNWTRAETYAWDIINNLNHWGTGWIDWNLALDPLGGPNYVLNVADSAILVDAKNKVYYKQPMFYALGHFSKFLSPGSIRLGFSDNIDHPMIKVTAFLDTNGQVIVILLNRKEEAIVASIAGVTNEPFQVALSPRSIKTLIVPSSSLSSSTPKP</sequence>
<dbReference type="STRING" id="32264.T1KEH6"/>
<comment type="similarity">
    <text evidence="4 12">Belongs to the glycosyl hydrolase 30 family.</text>
</comment>
<dbReference type="PANTHER" id="PTHR11069">
    <property type="entry name" value="GLUCOSYLCERAMIDASE"/>
    <property type="match status" value="1"/>
</dbReference>
<dbReference type="GO" id="GO:0006680">
    <property type="term" value="P:glucosylceramide catabolic process"/>
    <property type="evidence" value="ECO:0007669"/>
    <property type="project" value="TreeGrafter"/>
</dbReference>
<keyword evidence="6 13" id="KW-0732">Signal</keyword>
<dbReference type="GO" id="GO:0006914">
    <property type="term" value="P:autophagy"/>
    <property type="evidence" value="ECO:0007669"/>
    <property type="project" value="UniProtKB-ARBA"/>
</dbReference>
<feature type="signal peptide" evidence="13">
    <location>
        <begin position="1"/>
        <end position="22"/>
    </location>
</feature>
<keyword evidence="7 12" id="KW-0378">Hydrolase</keyword>
<dbReference type="Pfam" id="PF02055">
    <property type="entry name" value="Glyco_hydro_30"/>
    <property type="match status" value="1"/>
</dbReference>
<dbReference type="SUPFAM" id="SSF51445">
    <property type="entry name" value="(Trans)glycosidases"/>
    <property type="match status" value="1"/>
</dbReference>
<dbReference type="GO" id="GO:0010605">
    <property type="term" value="P:negative regulation of macromolecule metabolic process"/>
    <property type="evidence" value="ECO:0007669"/>
    <property type="project" value="UniProtKB-ARBA"/>
</dbReference>
<evidence type="ECO:0000256" key="13">
    <source>
        <dbReference type="SAM" id="SignalP"/>
    </source>
</evidence>
<evidence type="ECO:0000313" key="17">
    <source>
        <dbReference type="Proteomes" id="UP000015104"/>
    </source>
</evidence>
<evidence type="ECO:0000256" key="12">
    <source>
        <dbReference type="RuleBase" id="RU361188"/>
    </source>
</evidence>
<dbReference type="EC" id="3.2.1.45" evidence="5 12"/>
<dbReference type="GO" id="GO:0005102">
    <property type="term" value="F:signaling receptor binding"/>
    <property type="evidence" value="ECO:0007669"/>
    <property type="project" value="UniProtKB-ARBA"/>
</dbReference>
<evidence type="ECO:0000256" key="8">
    <source>
        <dbReference type="ARBA" id="ARBA00022919"/>
    </source>
</evidence>
<dbReference type="Gene3D" id="3.20.20.80">
    <property type="entry name" value="Glycosidases"/>
    <property type="match status" value="1"/>
</dbReference>
<comment type="catalytic activity">
    <reaction evidence="11">
        <text>an N-acyl-1-beta-D-glucosyl-15-methylhexadecasphing-4-enine + H2O = an N-acyl-15-methylhexadecasphing-4-enine + D-glucose</text>
        <dbReference type="Rhea" id="RHEA:34755"/>
        <dbReference type="ChEBI" id="CHEBI:4167"/>
        <dbReference type="ChEBI" id="CHEBI:15377"/>
        <dbReference type="ChEBI" id="CHEBI:70815"/>
        <dbReference type="ChEBI" id="CHEBI:70846"/>
    </reaction>
    <physiologicalReaction direction="left-to-right" evidence="11">
        <dbReference type="Rhea" id="RHEA:34756"/>
    </physiologicalReaction>
</comment>
<accession>T1KEH6</accession>
<keyword evidence="9 12" id="KW-0443">Lipid metabolism</keyword>
<reference evidence="16" key="2">
    <citation type="submission" date="2015-06" db="UniProtKB">
        <authorList>
            <consortium name="EnsemblMetazoa"/>
        </authorList>
    </citation>
    <scope>IDENTIFICATION</scope>
</reference>
<dbReference type="GO" id="GO:0007040">
    <property type="term" value="P:lysosome organization"/>
    <property type="evidence" value="ECO:0007669"/>
    <property type="project" value="UniProtKB-ARBA"/>
</dbReference>
<evidence type="ECO:0000256" key="1">
    <source>
        <dbReference type="ARBA" id="ARBA00001013"/>
    </source>
</evidence>
<dbReference type="GO" id="GO:0004348">
    <property type="term" value="F:glucosylceramidase activity"/>
    <property type="evidence" value="ECO:0007669"/>
    <property type="project" value="UniProtKB-EC"/>
</dbReference>
<comment type="pathway">
    <text evidence="2">Lipid metabolism; sphingolipid metabolism.</text>
</comment>
<dbReference type="GO" id="GO:0051246">
    <property type="term" value="P:regulation of protein metabolic process"/>
    <property type="evidence" value="ECO:0007669"/>
    <property type="project" value="UniProtKB-ARBA"/>
</dbReference>
<evidence type="ECO:0000259" key="15">
    <source>
        <dbReference type="Pfam" id="PF17189"/>
    </source>
</evidence>
<proteinExistence type="inferred from homology"/>
<dbReference type="GO" id="GO:0005774">
    <property type="term" value="C:vacuolar membrane"/>
    <property type="evidence" value="ECO:0007669"/>
    <property type="project" value="UniProtKB-ARBA"/>
</dbReference>